<dbReference type="Gene3D" id="1.10.8.350">
    <property type="entry name" value="Bacterial muramidase"/>
    <property type="match status" value="1"/>
</dbReference>
<dbReference type="Proteomes" id="UP001628193">
    <property type="component" value="Unassembled WGS sequence"/>
</dbReference>
<organism evidence="3 4">
    <name type="scientific">Candidatus Magnetaquiglobus chichijimensis</name>
    <dbReference type="NCBI Taxonomy" id="3141448"/>
    <lineage>
        <taxon>Bacteria</taxon>
        <taxon>Pseudomonadati</taxon>
        <taxon>Pseudomonadota</taxon>
        <taxon>Magnetococcia</taxon>
        <taxon>Magnetococcales</taxon>
        <taxon>Candidatus Magnetaquicoccaceae</taxon>
        <taxon>Candidatus Magnetaquiglobus</taxon>
    </lineage>
</organism>
<keyword evidence="4" id="KW-1185">Reference proteome</keyword>
<dbReference type="InterPro" id="IPR043426">
    <property type="entry name" value="MltB-like"/>
</dbReference>
<evidence type="ECO:0000313" key="4">
    <source>
        <dbReference type="Proteomes" id="UP001628193"/>
    </source>
</evidence>
<proteinExistence type="predicted"/>
<evidence type="ECO:0000259" key="2">
    <source>
        <dbReference type="Pfam" id="PF13406"/>
    </source>
</evidence>
<gene>
    <name evidence="3" type="ORF">SIID45300_02950</name>
</gene>
<dbReference type="SUPFAM" id="SSF53955">
    <property type="entry name" value="Lysozyme-like"/>
    <property type="match status" value="1"/>
</dbReference>
<evidence type="ECO:0000256" key="1">
    <source>
        <dbReference type="SAM" id="MobiDB-lite"/>
    </source>
</evidence>
<sequence length="386" mass="44623">MEKKGILTVRVMNETMPRRAQRIQHAPGPGREQGIARASQTPDAGRRALLRGLGGMGVLALGSWAWWSREAEATEAWLSRYPWLVPWIEQDGFDPEWLERLLTPLEPDTKVLRLMDHQAEAKPYFKYRAMVLNWRRIDIGRRLLNRHGSLLAEVEAFYQVPPEFVVALWGLESDFGNNQGRFNVLRTLYTLSTRYPRRAEYFQGELRAFLLLCREEGWDPRKPKGSYAGAMGQVQMMPSSLRRHAVDFNQDGHRDVVGDLTDSLASIASFLFNHGWCPEAPLVQEIPARPELATLVSPSAASRRPWREWREAGITWPVHEREPAPEEGLALIVLEERDGPRYYMTFMNFWVITRWNRSNRFAMVVCEFARELRRMEKACGNEVSWG</sequence>
<dbReference type="Pfam" id="PF13406">
    <property type="entry name" value="SLT_2"/>
    <property type="match status" value="1"/>
</dbReference>
<dbReference type="RefSeq" id="WP_420906319.1">
    <property type="nucleotide sequence ID" value="NZ_BAAFGK010000005.1"/>
</dbReference>
<comment type="caution">
    <text evidence="3">The sequence shown here is derived from an EMBL/GenBank/DDBJ whole genome shotgun (WGS) entry which is preliminary data.</text>
</comment>
<dbReference type="InterPro" id="IPR031304">
    <property type="entry name" value="SLT_2"/>
</dbReference>
<dbReference type="Gene3D" id="1.10.530.10">
    <property type="match status" value="1"/>
</dbReference>
<dbReference type="PANTHER" id="PTHR30163">
    <property type="entry name" value="MEMBRANE-BOUND LYTIC MUREIN TRANSGLYCOSYLASE B"/>
    <property type="match status" value="1"/>
</dbReference>
<reference evidence="3 4" key="1">
    <citation type="submission" date="2024-09" db="EMBL/GenBank/DDBJ databases">
        <title>Draft genome sequence of Candidatus Magnetaquicoccaceae bacterium FCR-1.</title>
        <authorList>
            <person name="Shimoshige H."/>
            <person name="Shimamura S."/>
            <person name="Taoka A."/>
            <person name="Kobayashi H."/>
            <person name="Maekawa T."/>
        </authorList>
    </citation>
    <scope>NUCLEOTIDE SEQUENCE [LARGE SCALE GENOMIC DNA]</scope>
    <source>
        <strain evidence="3 4">FCR-1</strain>
    </source>
</reference>
<evidence type="ECO:0000313" key="3">
    <source>
        <dbReference type="EMBL" id="GAB0058599.1"/>
    </source>
</evidence>
<feature type="domain" description="Transglycosylase SLT" evidence="2">
    <location>
        <begin position="89"/>
        <end position="369"/>
    </location>
</feature>
<feature type="region of interest" description="Disordered" evidence="1">
    <location>
        <begin position="22"/>
        <end position="42"/>
    </location>
</feature>
<protein>
    <recommendedName>
        <fullName evidence="2">Transglycosylase SLT domain-containing protein</fullName>
    </recommendedName>
</protein>
<accession>A0ABQ0CCJ4</accession>
<dbReference type="EMBL" id="BAAFGK010000005">
    <property type="protein sequence ID" value="GAB0058599.1"/>
    <property type="molecule type" value="Genomic_DNA"/>
</dbReference>
<dbReference type="PANTHER" id="PTHR30163:SF9">
    <property type="entry name" value="MEMBRANE-BOUND LYTIC MUREIN TRANSGLYCOSYLASE B"/>
    <property type="match status" value="1"/>
</dbReference>
<name>A0ABQ0CCJ4_9PROT</name>
<dbReference type="InterPro" id="IPR023346">
    <property type="entry name" value="Lysozyme-like_dom_sf"/>
</dbReference>